<dbReference type="PIRSF" id="PIRSF019015">
    <property type="entry name" value="P60_peptidase_YkfC"/>
    <property type="match status" value="1"/>
</dbReference>
<dbReference type="OrthoDB" id="9799970at2"/>
<evidence type="ECO:0000313" key="9">
    <source>
        <dbReference type="Proteomes" id="UP000290657"/>
    </source>
</evidence>
<dbReference type="Gene3D" id="3.90.1720.10">
    <property type="entry name" value="endopeptidase domain like (from Nostoc punctiforme)"/>
    <property type="match status" value="1"/>
</dbReference>
<evidence type="ECO:0008006" key="10">
    <source>
        <dbReference type="Google" id="ProtNLM"/>
    </source>
</evidence>
<dbReference type="AlphaFoldDB" id="A0A4Q0XRK8"/>
<gene>
    <name evidence="8" type="ORF">CRV04_03750</name>
</gene>
<evidence type="ECO:0000256" key="2">
    <source>
        <dbReference type="ARBA" id="ARBA00022670"/>
    </source>
</evidence>
<keyword evidence="9" id="KW-1185">Reference proteome</keyword>
<keyword evidence="4" id="KW-0788">Thiol protease</keyword>
<dbReference type="InterPro" id="IPR000064">
    <property type="entry name" value="NLP_P60_dom"/>
</dbReference>
<dbReference type="RefSeq" id="WP_128995476.1">
    <property type="nucleotide sequence ID" value="NZ_PDKN01000002.1"/>
</dbReference>
<reference evidence="8 9" key="1">
    <citation type="submission" date="2017-10" db="EMBL/GenBank/DDBJ databases">
        <title>Genomics of the genus Arcobacter.</title>
        <authorList>
            <person name="Perez-Cataluna A."/>
            <person name="Figueras M.J."/>
        </authorList>
    </citation>
    <scope>NUCLEOTIDE SEQUENCE [LARGE SCALE GENOMIC DNA]</scope>
    <source>
        <strain evidence="8 9">CECT 8987</strain>
    </source>
</reference>
<evidence type="ECO:0000256" key="3">
    <source>
        <dbReference type="ARBA" id="ARBA00022801"/>
    </source>
</evidence>
<accession>A0A4Q0XRK8</accession>
<proteinExistence type="inferred from homology"/>
<organism evidence="8 9">
    <name type="scientific">Candidatus Marinarcus aquaticus</name>
    <dbReference type="NCBI Taxonomy" id="2044504"/>
    <lineage>
        <taxon>Bacteria</taxon>
        <taxon>Pseudomonadati</taxon>
        <taxon>Campylobacterota</taxon>
        <taxon>Epsilonproteobacteria</taxon>
        <taxon>Campylobacterales</taxon>
        <taxon>Arcobacteraceae</taxon>
        <taxon>Candidatus Marinarcus</taxon>
    </lineage>
</organism>
<dbReference type="EMBL" id="PDKN01000002">
    <property type="protein sequence ID" value="RXJ60127.1"/>
    <property type="molecule type" value="Genomic_DNA"/>
</dbReference>
<comment type="similarity">
    <text evidence="1">Belongs to the peptidase C40 family.</text>
</comment>
<evidence type="ECO:0000259" key="5">
    <source>
        <dbReference type="Pfam" id="PF00877"/>
    </source>
</evidence>
<evidence type="ECO:0000256" key="4">
    <source>
        <dbReference type="ARBA" id="ARBA00022807"/>
    </source>
</evidence>
<dbReference type="Pfam" id="PF00877">
    <property type="entry name" value="NLPC_P60"/>
    <property type="match status" value="1"/>
</dbReference>
<dbReference type="SUPFAM" id="SSF54001">
    <property type="entry name" value="Cysteine proteinases"/>
    <property type="match status" value="1"/>
</dbReference>
<dbReference type="Pfam" id="PF12912">
    <property type="entry name" value="N_NLPC_P60"/>
    <property type="match status" value="1"/>
</dbReference>
<dbReference type="InterPro" id="IPR038765">
    <property type="entry name" value="Papain-like_cys_pep_sf"/>
</dbReference>
<dbReference type="InterPro" id="IPR027017">
    <property type="entry name" value="P60_peptidase_YkfC"/>
</dbReference>
<name>A0A4Q0XRK8_9BACT</name>
<dbReference type="InterPro" id="IPR039439">
    <property type="entry name" value="SH3b1_dom"/>
</dbReference>
<protein>
    <recommendedName>
        <fullName evidence="10">Glycoside hydrolase</fullName>
    </recommendedName>
</protein>
<dbReference type="GO" id="GO:0006508">
    <property type="term" value="P:proteolysis"/>
    <property type="evidence" value="ECO:0007669"/>
    <property type="project" value="UniProtKB-KW"/>
</dbReference>
<keyword evidence="2" id="KW-0645">Protease</keyword>
<dbReference type="Proteomes" id="UP000290657">
    <property type="component" value="Unassembled WGS sequence"/>
</dbReference>
<feature type="domain" description="NlpC/P60" evidence="5">
    <location>
        <begin position="306"/>
        <end position="384"/>
    </location>
</feature>
<evidence type="ECO:0000313" key="8">
    <source>
        <dbReference type="EMBL" id="RXJ60127.1"/>
    </source>
</evidence>
<keyword evidence="3" id="KW-0378">Hydrolase</keyword>
<sequence length="448" mass="51628">MTSMVQSSKHKKVVSLGHHKLFFSTLLSFSILFFSACSNKVSSINDLQTLPQNALAYEFTLKTQTAQNTQHNLTLFKERFFGPWNQKQLSISQKKASWGEIYMTQKVYGLNHQLLSKKWFKKLNDNANWAQYNHLKADAVVIKNSNLRVFPSTLPIFYNPKKAGEGFPFDYNQNSGIKINTPILISHYSTDKQWVFVESGFAFGWIKTSDIALVNERIKTTYLESTLYIAIKDNFPIYKNSMFIEQIKLGTIFPKSRQGNFFVFNHYHNLEGYIQTIQNPKEKLHTLPLPFTKEKVQHVVNELIQEPYGWGEAFSKRDCSALTKDFFALFGLYLNRNSKQQTRNGEYISLKELSNQEKKEQIKSLSEPFSTLIYLPGHIMIYAGIKDNEPLVFHNFWGIKTENLFNEKGRFVVGQAAITTLEPGKELPNYAPQSNILSKIKGMVILHP</sequence>
<evidence type="ECO:0000256" key="1">
    <source>
        <dbReference type="ARBA" id="ARBA00007074"/>
    </source>
</evidence>
<feature type="domain" description="NLPC/P60 N-terminal" evidence="6">
    <location>
        <begin position="28"/>
        <end position="132"/>
    </location>
</feature>
<evidence type="ECO:0000259" key="7">
    <source>
        <dbReference type="Pfam" id="PF12913"/>
    </source>
</evidence>
<feature type="domain" description="SH3b1" evidence="7">
    <location>
        <begin position="155"/>
        <end position="207"/>
    </location>
</feature>
<evidence type="ECO:0000259" key="6">
    <source>
        <dbReference type="Pfam" id="PF12912"/>
    </source>
</evidence>
<comment type="caution">
    <text evidence="8">The sequence shown here is derived from an EMBL/GenBank/DDBJ whole genome shotgun (WGS) entry which is preliminary data.</text>
</comment>
<dbReference type="Pfam" id="PF12913">
    <property type="entry name" value="SH3_6"/>
    <property type="match status" value="1"/>
</dbReference>
<dbReference type="GO" id="GO:0008234">
    <property type="term" value="F:cysteine-type peptidase activity"/>
    <property type="evidence" value="ECO:0007669"/>
    <property type="project" value="UniProtKB-KW"/>
</dbReference>
<dbReference type="InterPro" id="IPR025606">
    <property type="entry name" value="NLPC/P60_N_dom"/>
</dbReference>